<evidence type="ECO:0000259" key="3">
    <source>
        <dbReference type="Pfam" id="PF12793"/>
    </source>
</evidence>
<dbReference type="InterPro" id="IPR000914">
    <property type="entry name" value="SBP_5_dom"/>
</dbReference>
<dbReference type="OrthoDB" id="5894719at2"/>
<protein>
    <submittedName>
        <fullName evidence="4">Peptide ABC transporter substrate-binding protein</fullName>
    </submittedName>
</protein>
<reference evidence="4 5" key="1">
    <citation type="submission" date="2019-01" db="EMBL/GenBank/DDBJ databases">
        <title>Vibrio BEI176 sp. nov, a marine bacterium isolated from China: eastern marignal seas.</title>
        <authorList>
            <person name="Li B."/>
        </authorList>
    </citation>
    <scope>NUCLEOTIDE SEQUENCE [LARGE SCALE GENOMIC DNA]</scope>
    <source>
        <strain evidence="4 5">BEI176</strain>
    </source>
</reference>
<keyword evidence="1" id="KW-0238">DNA-binding</keyword>
<dbReference type="RefSeq" id="WP_134836822.1">
    <property type="nucleotide sequence ID" value="NZ_SATR01000035.1"/>
</dbReference>
<evidence type="ECO:0000313" key="5">
    <source>
        <dbReference type="Proteomes" id="UP000297753"/>
    </source>
</evidence>
<proteinExistence type="predicted"/>
<dbReference type="AlphaFoldDB" id="A0A4Y8WC22"/>
<accession>A0A4Y8WC22</accession>
<name>A0A4Y8WC22_9VIBR</name>
<evidence type="ECO:0000256" key="1">
    <source>
        <dbReference type="ARBA" id="ARBA00023125"/>
    </source>
</evidence>
<gene>
    <name evidence="4" type="ORF">ELS82_18685</name>
</gene>
<dbReference type="Gene3D" id="3.40.190.10">
    <property type="entry name" value="Periplasmic binding protein-like II"/>
    <property type="match status" value="1"/>
</dbReference>
<dbReference type="InterPro" id="IPR039424">
    <property type="entry name" value="SBP_5"/>
</dbReference>
<dbReference type="EMBL" id="SATR01000035">
    <property type="protein sequence ID" value="TFH90105.1"/>
    <property type="molecule type" value="Genomic_DNA"/>
</dbReference>
<comment type="caution">
    <text evidence="4">The sequence shown here is derived from an EMBL/GenBank/DDBJ whole genome shotgun (WGS) entry which is preliminary data.</text>
</comment>
<dbReference type="SUPFAM" id="SSF53850">
    <property type="entry name" value="Periplasmic binding protein-like II"/>
    <property type="match status" value="1"/>
</dbReference>
<dbReference type="InterPro" id="IPR025370">
    <property type="entry name" value="SgrR_HTH_N"/>
</dbReference>
<dbReference type="Proteomes" id="UP000297753">
    <property type="component" value="Unassembled WGS sequence"/>
</dbReference>
<feature type="domain" description="Transcriptional regulator SgrR N-terminal HTH" evidence="3">
    <location>
        <begin position="6"/>
        <end position="111"/>
    </location>
</feature>
<organism evidence="4 5">
    <name type="scientific">Vibrio ouci</name>
    <dbReference type="NCBI Taxonomy" id="2499078"/>
    <lineage>
        <taxon>Bacteria</taxon>
        <taxon>Pseudomonadati</taxon>
        <taxon>Pseudomonadota</taxon>
        <taxon>Gammaproteobacteria</taxon>
        <taxon>Vibrionales</taxon>
        <taxon>Vibrionaceae</taxon>
        <taxon>Vibrio</taxon>
    </lineage>
</organism>
<evidence type="ECO:0000259" key="2">
    <source>
        <dbReference type="Pfam" id="PF00496"/>
    </source>
</evidence>
<dbReference type="GO" id="GO:1904680">
    <property type="term" value="F:peptide transmembrane transporter activity"/>
    <property type="evidence" value="ECO:0007669"/>
    <property type="project" value="TreeGrafter"/>
</dbReference>
<dbReference type="Pfam" id="PF00496">
    <property type="entry name" value="SBP_bac_5"/>
    <property type="match status" value="1"/>
</dbReference>
<keyword evidence="5" id="KW-1185">Reference proteome</keyword>
<dbReference type="GO" id="GO:0015833">
    <property type="term" value="P:peptide transport"/>
    <property type="evidence" value="ECO:0007669"/>
    <property type="project" value="TreeGrafter"/>
</dbReference>
<feature type="domain" description="Solute-binding protein family 5" evidence="2">
    <location>
        <begin position="163"/>
        <end position="308"/>
    </location>
</feature>
<sequence>MKNLKRKLELYEQLFRMFGPGESRCQIAQLASLWHVTERYVFTLLRAMEESGWINWQASSGRNKHASLECRVEPMDACYEAAEQLAQLGQVDELLKALSFGGRDAGKELQIFLNSSNPSTQQIVYIPFHRAIEPLHPHKVLRRTERFLVMQTYQRLTAVVNNKLEGDLAYHWESNSNGTVWTFQVRNNIQFHDGHPLSTQDIVRSLEGLVAHRYWAGCYQHVESITAISNNVIEVKLNQTDWHLPRMFAKAEASIFRYGALLSPVGSGAFSLDVFSTNMLRLNSNPLYSHRAPILDRVEVWFYPDWAVSKQCSHNQLRLQMPENTITVDSDFPATFMLLSNPLLPKESRIVAVEDTSDAQQLFAQTAQKGDGAFKIDYGDYHATKDALLCSIIEEDDYYTAWLSLFLRFPFKALNLADDMFVAIQSWLEAIRSEPDVEKSLSQLNELRTWLNEQQIMTELKHENFRLEVSERLKGSAVDGFGWCQLSQLWINQD</sequence>
<evidence type="ECO:0000313" key="4">
    <source>
        <dbReference type="EMBL" id="TFH90105.1"/>
    </source>
</evidence>
<dbReference type="GO" id="GO:0003677">
    <property type="term" value="F:DNA binding"/>
    <property type="evidence" value="ECO:0007669"/>
    <property type="project" value="UniProtKB-KW"/>
</dbReference>
<dbReference type="PANTHER" id="PTHR30290:SF72">
    <property type="entry name" value="HTH-TYPE TRANSCRIPTIONAL REGULATOR SGRR"/>
    <property type="match status" value="1"/>
</dbReference>
<dbReference type="PANTHER" id="PTHR30290">
    <property type="entry name" value="PERIPLASMIC BINDING COMPONENT OF ABC TRANSPORTER"/>
    <property type="match status" value="1"/>
</dbReference>
<dbReference type="Pfam" id="PF12793">
    <property type="entry name" value="SgrR_N"/>
    <property type="match status" value="1"/>
</dbReference>